<dbReference type="PANTHER" id="PTHR37820">
    <property type="entry name" value="CELL DIVISION PROTEIN DIVIB"/>
    <property type="match status" value="1"/>
</dbReference>
<gene>
    <name evidence="10" type="ORF">LY60_03562</name>
</gene>
<organism evidence="10 11">
    <name type="scientific">Sedimentibacter saalensis</name>
    <dbReference type="NCBI Taxonomy" id="130788"/>
    <lineage>
        <taxon>Bacteria</taxon>
        <taxon>Bacillati</taxon>
        <taxon>Bacillota</taxon>
        <taxon>Tissierellia</taxon>
        <taxon>Sedimentibacter</taxon>
    </lineage>
</organism>
<keyword evidence="4 8" id="KW-0812">Transmembrane</keyword>
<dbReference type="PANTHER" id="PTHR37820:SF1">
    <property type="entry name" value="CELL DIVISION PROTEIN FTSQ"/>
    <property type="match status" value="1"/>
</dbReference>
<dbReference type="InterPro" id="IPR034746">
    <property type="entry name" value="POTRA"/>
</dbReference>
<evidence type="ECO:0000259" key="9">
    <source>
        <dbReference type="PROSITE" id="PS51779"/>
    </source>
</evidence>
<keyword evidence="3" id="KW-0132">Cell division</keyword>
<evidence type="ECO:0000256" key="2">
    <source>
        <dbReference type="ARBA" id="ARBA00022475"/>
    </source>
</evidence>
<evidence type="ECO:0000256" key="3">
    <source>
        <dbReference type="ARBA" id="ARBA00022618"/>
    </source>
</evidence>
<keyword evidence="6 8" id="KW-0472">Membrane</keyword>
<reference evidence="10 11" key="1">
    <citation type="submission" date="2019-07" db="EMBL/GenBank/DDBJ databases">
        <title>Genomic Encyclopedia of Type Strains, Phase I: the one thousand microbial genomes (KMG-I) project.</title>
        <authorList>
            <person name="Kyrpides N."/>
        </authorList>
    </citation>
    <scope>NUCLEOTIDE SEQUENCE [LARGE SCALE GENOMIC DNA]</scope>
    <source>
        <strain evidence="10 11">DSM 13558</strain>
    </source>
</reference>
<evidence type="ECO:0000256" key="4">
    <source>
        <dbReference type="ARBA" id="ARBA00022692"/>
    </source>
</evidence>
<dbReference type="EMBL" id="VLKH01000015">
    <property type="protein sequence ID" value="TWH76933.1"/>
    <property type="molecule type" value="Genomic_DNA"/>
</dbReference>
<dbReference type="InterPro" id="IPR013685">
    <property type="entry name" value="POTRA_FtsQ_type"/>
</dbReference>
<dbReference type="PROSITE" id="PS51779">
    <property type="entry name" value="POTRA"/>
    <property type="match status" value="1"/>
</dbReference>
<dbReference type="GO" id="GO:0005886">
    <property type="term" value="C:plasma membrane"/>
    <property type="evidence" value="ECO:0007669"/>
    <property type="project" value="TreeGrafter"/>
</dbReference>
<comment type="subcellular location">
    <subcellularLocation>
        <location evidence="1">Membrane</location>
    </subcellularLocation>
</comment>
<dbReference type="Pfam" id="PF08478">
    <property type="entry name" value="POTRA_1"/>
    <property type="match status" value="1"/>
</dbReference>
<evidence type="ECO:0000256" key="8">
    <source>
        <dbReference type="SAM" id="Phobius"/>
    </source>
</evidence>
<dbReference type="Gene3D" id="3.10.20.310">
    <property type="entry name" value="membrane protein fhac"/>
    <property type="match status" value="1"/>
</dbReference>
<evidence type="ECO:0000256" key="1">
    <source>
        <dbReference type="ARBA" id="ARBA00004370"/>
    </source>
</evidence>
<feature type="transmembrane region" description="Helical" evidence="8">
    <location>
        <begin position="21"/>
        <end position="43"/>
    </location>
</feature>
<dbReference type="GO" id="GO:0051301">
    <property type="term" value="P:cell division"/>
    <property type="evidence" value="ECO:0007669"/>
    <property type="project" value="UniProtKB-KW"/>
</dbReference>
<keyword evidence="11" id="KW-1185">Reference proteome</keyword>
<name>A0A562J1C7_9FIRM</name>
<dbReference type="RefSeq" id="WP_145086887.1">
    <property type="nucleotide sequence ID" value="NZ_JAYFNS010000028.1"/>
</dbReference>
<keyword evidence="7" id="KW-0131">Cell cycle</keyword>
<evidence type="ECO:0000256" key="7">
    <source>
        <dbReference type="ARBA" id="ARBA00023306"/>
    </source>
</evidence>
<dbReference type="InterPro" id="IPR050487">
    <property type="entry name" value="FtsQ_DivIB"/>
</dbReference>
<dbReference type="Proteomes" id="UP000315343">
    <property type="component" value="Unassembled WGS sequence"/>
</dbReference>
<protein>
    <submittedName>
        <fullName evidence="10">POTRA domain-containing FtsQ-type protein</fullName>
    </submittedName>
</protein>
<accession>A0A562J1C7</accession>
<evidence type="ECO:0000256" key="5">
    <source>
        <dbReference type="ARBA" id="ARBA00022989"/>
    </source>
</evidence>
<dbReference type="OrthoDB" id="1819027at2"/>
<sequence>MAEKRNNKQRKKKKKKKFRKLFVSTAAFITAAVVVVFCLYYVYFKTPYFEITQVDVAGNVLYQKDYIIEQSHVDEGERLFSVDRAKVKENLEKEIYVESARVVYELPNKIYIEIKERVENYQIHYNNEYIVTDKSGIALRTSAEKNDLLTIESLTDVLYNIGNTAEFAGIDNISNIFDTLEYLKVEFGSETVKGITACKDNSVMINTEYGTVIRIKLGEDIKYQIVFAMKIINERLNNNLTVASGLIDFTKGDSPVYIEDYKMEDYNE</sequence>
<proteinExistence type="predicted"/>
<keyword evidence="5 8" id="KW-1133">Transmembrane helix</keyword>
<evidence type="ECO:0000313" key="11">
    <source>
        <dbReference type="Proteomes" id="UP000315343"/>
    </source>
</evidence>
<evidence type="ECO:0000256" key="6">
    <source>
        <dbReference type="ARBA" id="ARBA00023136"/>
    </source>
</evidence>
<dbReference type="AlphaFoldDB" id="A0A562J1C7"/>
<feature type="domain" description="POTRA" evidence="9">
    <location>
        <begin position="49"/>
        <end position="117"/>
    </location>
</feature>
<keyword evidence="2" id="KW-1003">Cell membrane</keyword>
<comment type="caution">
    <text evidence="10">The sequence shown here is derived from an EMBL/GenBank/DDBJ whole genome shotgun (WGS) entry which is preliminary data.</text>
</comment>
<evidence type="ECO:0000313" key="10">
    <source>
        <dbReference type="EMBL" id="TWH76933.1"/>
    </source>
</evidence>